<keyword evidence="10" id="KW-1185">Reference proteome</keyword>
<evidence type="ECO:0000256" key="5">
    <source>
        <dbReference type="ARBA" id="ARBA00023049"/>
    </source>
</evidence>
<gene>
    <name evidence="9" type="ORF">944</name>
</gene>
<dbReference type="InterPro" id="IPR013647">
    <property type="entry name" value="OligopepF_N_dom"/>
</dbReference>
<feature type="domain" description="Oligopeptidase F N-terminal" evidence="8">
    <location>
        <begin position="116"/>
        <end position="185"/>
    </location>
</feature>
<comment type="similarity">
    <text evidence="6">Belongs to the peptidase M3B family.</text>
</comment>
<dbReference type="GO" id="GO:0004222">
    <property type="term" value="F:metalloendopeptidase activity"/>
    <property type="evidence" value="ECO:0007669"/>
    <property type="project" value="UniProtKB-UniRule"/>
</dbReference>
<comment type="cofactor">
    <cofactor evidence="6">
        <name>Zn(2+)</name>
        <dbReference type="ChEBI" id="CHEBI:29105"/>
    </cofactor>
    <text evidence="6">Binds 1 zinc ion.</text>
</comment>
<dbReference type="Gene3D" id="1.10.1370.20">
    <property type="entry name" value="Oligoendopeptidase f, C-terminal domain"/>
    <property type="match status" value="1"/>
</dbReference>
<dbReference type="Pfam" id="PF01432">
    <property type="entry name" value="Peptidase_M3"/>
    <property type="match status" value="1"/>
</dbReference>
<accession>A0A0E4C882</accession>
<name>A0A0E4C882_9FIRM</name>
<keyword evidence="2 6" id="KW-0479">Metal-binding</keyword>
<dbReference type="MEROPS" id="M03.007"/>
<keyword evidence="4 6" id="KW-0862">Zinc</keyword>
<evidence type="ECO:0000256" key="1">
    <source>
        <dbReference type="ARBA" id="ARBA00022670"/>
    </source>
</evidence>
<protein>
    <recommendedName>
        <fullName evidence="6">Oligopeptidase F</fullName>
        <ecNumber evidence="6">3.4.24.-</ecNumber>
    </recommendedName>
</protein>
<feature type="domain" description="Peptidase M3A/M3B catalytic" evidence="7">
    <location>
        <begin position="206"/>
        <end position="586"/>
    </location>
</feature>
<dbReference type="EC" id="3.4.24.-" evidence="6"/>
<evidence type="ECO:0000256" key="2">
    <source>
        <dbReference type="ARBA" id="ARBA00022723"/>
    </source>
</evidence>
<dbReference type="Gene3D" id="1.20.140.70">
    <property type="entry name" value="Oligopeptidase f, N-terminal domain"/>
    <property type="match status" value="1"/>
</dbReference>
<dbReference type="NCBIfam" id="TIGR00181">
    <property type="entry name" value="pepF"/>
    <property type="match status" value="1"/>
</dbReference>
<dbReference type="Pfam" id="PF08439">
    <property type="entry name" value="Peptidase_M3_N"/>
    <property type="match status" value="1"/>
</dbReference>
<dbReference type="PANTHER" id="PTHR11804:SF84">
    <property type="entry name" value="SACCHAROLYSIN"/>
    <property type="match status" value="1"/>
</dbReference>
<dbReference type="InterPro" id="IPR045090">
    <property type="entry name" value="Pept_M3A_M3B"/>
</dbReference>
<organism evidence="9 10">
    <name type="scientific">Syntrophomonas zehnderi OL-4</name>
    <dbReference type="NCBI Taxonomy" id="690567"/>
    <lineage>
        <taxon>Bacteria</taxon>
        <taxon>Bacillati</taxon>
        <taxon>Bacillota</taxon>
        <taxon>Clostridia</taxon>
        <taxon>Eubacteriales</taxon>
        <taxon>Syntrophomonadaceae</taxon>
        <taxon>Syntrophomonas</taxon>
    </lineage>
</organism>
<dbReference type="InterPro" id="IPR001567">
    <property type="entry name" value="Pept_M3A_M3B_dom"/>
</dbReference>
<dbReference type="GO" id="GO:0006508">
    <property type="term" value="P:proteolysis"/>
    <property type="evidence" value="ECO:0007669"/>
    <property type="project" value="UniProtKB-KW"/>
</dbReference>
<dbReference type="SUPFAM" id="SSF55486">
    <property type="entry name" value="Metalloproteases ('zincins'), catalytic domain"/>
    <property type="match status" value="1"/>
</dbReference>
<evidence type="ECO:0000256" key="4">
    <source>
        <dbReference type="ARBA" id="ARBA00022833"/>
    </source>
</evidence>
<evidence type="ECO:0000313" key="10">
    <source>
        <dbReference type="Proteomes" id="UP000045545"/>
    </source>
</evidence>
<dbReference type="EMBL" id="CGIH01000013">
    <property type="protein sequence ID" value="CFX29433.1"/>
    <property type="molecule type" value="Genomic_DNA"/>
</dbReference>
<keyword evidence="3 6" id="KW-0378">Hydrolase</keyword>
<dbReference type="CDD" id="cd09608">
    <property type="entry name" value="M3B_PepF"/>
    <property type="match status" value="1"/>
</dbReference>
<dbReference type="STRING" id="690567.944"/>
<reference evidence="9 10" key="1">
    <citation type="submission" date="2015-03" db="EMBL/GenBank/DDBJ databases">
        <authorList>
            <person name="Murphy D."/>
        </authorList>
    </citation>
    <scope>NUCLEOTIDE SEQUENCE [LARGE SCALE GENOMIC DNA]</scope>
    <source>
        <strain evidence="9 10">OL-4</strain>
    </source>
</reference>
<evidence type="ECO:0000313" key="9">
    <source>
        <dbReference type="EMBL" id="CFX29433.1"/>
    </source>
</evidence>
<evidence type="ECO:0000259" key="7">
    <source>
        <dbReference type="Pfam" id="PF01432"/>
    </source>
</evidence>
<dbReference type="PANTHER" id="PTHR11804">
    <property type="entry name" value="PROTEASE M3 THIMET OLIGOPEPTIDASE-RELATED"/>
    <property type="match status" value="1"/>
</dbReference>
<sequence length="600" mass="69207">MAEHKSKKREQIDNKYKWNLKAIYPDENIWEEDYKTVKNLAGQLVALQGSMGQSADALLQVLQLSDELGRKTEKLYVYARMRRDEDNAVNLYQALFDRAESLGVEVNSAGAFIVPEILTIPEEKLSVFLKENQELAVYQHFIDEILRQKAHILSAQEERLLAMAADLSMASHNIFTMLNNADIKFPIIRDEEGHEVELTKGRYGSFMESSNRQVRHDAFKGLYGSYRKLINTLGASLGSSVKKDIFYARARNYPSALEASLDGDNVPLQVYNHLIEAVHAHMEPMHRYMRVRRELLGVDELHMYDIYTPLVQEYKVKVPYEEAQQKILEALSPLGPEYAKLLQEGFQGGWIDVYENEGKTSGAYSWGTYDTNPYVLMNYDEKLDDMFTLAHEMGHSLHSYYSNHHQPYVNAQYSIFVAEVASTVNESLLIDYLLEHSQDKKEKIYLLNHYLEQFRGTVYRQTMFAEFEKIVHEKAELGEALTPELFNKIYRDLNKIYYGPDVCLDEEIDLEWARIPHFYSAFYVYKYATGFSAATAIKEAILQEGQPAVARYLEFLKSGGSDYPINQLKRAGVDLTTSRPVENALQYFEKLLAEFEELVK</sequence>
<dbReference type="Gene3D" id="1.10.287.830">
    <property type="entry name" value="putative peptidase helix hairpin domain like"/>
    <property type="match status" value="1"/>
</dbReference>
<dbReference type="Proteomes" id="UP000045545">
    <property type="component" value="Unassembled WGS sequence"/>
</dbReference>
<proteinExistence type="inferred from homology"/>
<evidence type="ECO:0000259" key="8">
    <source>
        <dbReference type="Pfam" id="PF08439"/>
    </source>
</evidence>
<keyword evidence="5 6" id="KW-0482">Metalloprotease</keyword>
<dbReference type="InterPro" id="IPR042088">
    <property type="entry name" value="OligoPept_F_C"/>
</dbReference>
<dbReference type="GO" id="GO:0046872">
    <property type="term" value="F:metal ion binding"/>
    <property type="evidence" value="ECO:0007669"/>
    <property type="project" value="UniProtKB-UniRule"/>
</dbReference>
<evidence type="ECO:0000256" key="6">
    <source>
        <dbReference type="RuleBase" id="RU368091"/>
    </source>
</evidence>
<dbReference type="InterPro" id="IPR004438">
    <property type="entry name" value="Peptidase_M3B"/>
</dbReference>
<dbReference type="AlphaFoldDB" id="A0A0E4C882"/>
<evidence type="ECO:0000256" key="3">
    <source>
        <dbReference type="ARBA" id="ARBA00022801"/>
    </source>
</evidence>
<comment type="function">
    <text evidence="6">Has oligopeptidase activity and degrades a variety of small bioactive peptides.</text>
</comment>
<dbReference type="GO" id="GO:0006518">
    <property type="term" value="P:peptide metabolic process"/>
    <property type="evidence" value="ECO:0007669"/>
    <property type="project" value="TreeGrafter"/>
</dbReference>
<keyword evidence="1 6" id="KW-0645">Protease</keyword>